<feature type="domain" description="Cupin type-1" evidence="10">
    <location>
        <begin position="62"/>
        <end position="195"/>
    </location>
</feature>
<evidence type="ECO:0000256" key="7">
    <source>
        <dbReference type="PIRSR" id="PIRSR601929-1"/>
    </source>
</evidence>
<feature type="binding site" evidence="8">
    <location>
        <position position="103"/>
    </location>
    <ligand>
        <name>Mn(2+)</name>
        <dbReference type="ChEBI" id="CHEBI:29035"/>
    </ligand>
</feature>
<dbReference type="GO" id="GO:0030145">
    <property type="term" value="F:manganese ion binding"/>
    <property type="evidence" value="ECO:0007669"/>
    <property type="project" value="UniProtKB-UniRule"/>
</dbReference>
<evidence type="ECO:0000256" key="2">
    <source>
        <dbReference type="ARBA" id="ARBA00007456"/>
    </source>
</evidence>
<dbReference type="EMBL" id="JADCNM010000005">
    <property type="protein sequence ID" value="KAG0482301.1"/>
    <property type="molecule type" value="Genomic_DNA"/>
</dbReference>
<dbReference type="InterPro" id="IPR001929">
    <property type="entry name" value="Germin"/>
</dbReference>
<feature type="chain" id="PRO_5033099083" description="Germin-like protein" evidence="9">
    <location>
        <begin position="23"/>
        <end position="203"/>
    </location>
</feature>
<dbReference type="CDD" id="cd02241">
    <property type="entry name" value="cupin_OxOx"/>
    <property type="match status" value="1"/>
</dbReference>
<dbReference type="GO" id="GO:0048046">
    <property type="term" value="C:apoplast"/>
    <property type="evidence" value="ECO:0007669"/>
    <property type="project" value="UniProtKB-SubCell"/>
</dbReference>
<keyword evidence="4 9" id="KW-0964">Secreted</keyword>
<evidence type="ECO:0000256" key="8">
    <source>
        <dbReference type="PIRSR" id="PIRSR601929-2"/>
    </source>
</evidence>
<dbReference type="SUPFAM" id="SSF51182">
    <property type="entry name" value="RmlC-like cupins"/>
    <property type="match status" value="1"/>
</dbReference>
<evidence type="ECO:0000256" key="1">
    <source>
        <dbReference type="ARBA" id="ARBA00004271"/>
    </source>
</evidence>
<evidence type="ECO:0000256" key="9">
    <source>
        <dbReference type="RuleBase" id="RU366015"/>
    </source>
</evidence>
<keyword evidence="6 7" id="KW-0464">Manganese</keyword>
<protein>
    <recommendedName>
        <fullName evidence="9">Germin-like protein</fullName>
    </recommendedName>
</protein>
<dbReference type="AlphaFoldDB" id="A0A835QYT0"/>
<feature type="binding site" evidence="7">
    <location>
        <position position="103"/>
    </location>
    <ligand>
        <name>oxalate</name>
        <dbReference type="ChEBI" id="CHEBI:30623"/>
    </ligand>
</feature>
<name>A0A835QYT0_VANPL</name>
<keyword evidence="9" id="KW-0732">Signal</keyword>
<dbReference type="InterPro" id="IPR011051">
    <property type="entry name" value="RmlC_Cupin_sf"/>
</dbReference>
<evidence type="ECO:0000313" key="12">
    <source>
        <dbReference type="Proteomes" id="UP000639772"/>
    </source>
</evidence>
<keyword evidence="5 7" id="KW-0479">Metal-binding</keyword>
<evidence type="ECO:0000256" key="6">
    <source>
        <dbReference type="ARBA" id="ARBA00023211"/>
    </source>
</evidence>
<dbReference type="Gene3D" id="2.60.120.10">
    <property type="entry name" value="Jelly Rolls"/>
    <property type="match status" value="1"/>
</dbReference>
<keyword evidence="3 9" id="KW-0052">Apoplast</keyword>
<feature type="binding site" evidence="7">
    <location>
        <position position="93"/>
    </location>
    <ligand>
        <name>oxalate</name>
        <dbReference type="ChEBI" id="CHEBI:30623"/>
    </ligand>
</feature>
<sequence length="203" mass="21796">MALSKFIVVLIALLAVSLTAHAGDPDITTDFKAPNGKEVDGNFFTFRGLRQTLWGAPKDGTFKATKATRAEFPALEGQSVSLAVLQFPPKSINPPHIHQRSAELLFVLKGTLHVGFVDSANKLYTQVLHAGDTFVNPKGLVHFQANQNPRNPALVVSAFGSSDAGTMSLPRALFGSGIDQWILAESFKTDIGTIDRLVSANNP</sequence>
<proteinExistence type="inferred from homology"/>
<comment type="similarity">
    <text evidence="2 9">Belongs to the germin family.</text>
</comment>
<feature type="signal peptide" evidence="9">
    <location>
        <begin position="1"/>
        <end position="22"/>
    </location>
</feature>
<dbReference type="InterPro" id="IPR014710">
    <property type="entry name" value="RmlC-like_jellyroll"/>
</dbReference>
<dbReference type="SMART" id="SM00835">
    <property type="entry name" value="Cupin_1"/>
    <property type="match status" value="1"/>
</dbReference>
<evidence type="ECO:0000259" key="10">
    <source>
        <dbReference type="SMART" id="SM00835"/>
    </source>
</evidence>
<comment type="caution">
    <text evidence="11">The sequence shown here is derived from an EMBL/GenBank/DDBJ whole genome shotgun (WGS) entry which is preliminary data.</text>
</comment>
<dbReference type="PRINTS" id="PR00325">
    <property type="entry name" value="GERMIN"/>
</dbReference>
<gene>
    <name evidence="11" type="ORF">HPP92_010385</name>
</gene>
<dbReference type="PANTHER" id="PTHR31238">
    <property type="entry name" value="GERMIN-LIKE PROTEIN SUBFAMILY 3 MEMBER 3"/>
    <property type="match status" value="1"/>
</dbReference>
<dbReference type="Proteomes" id="UP000639772">
    <property type="component" value="Unassembled WGS sequence"/>
</dbReference>
<feature type="binding site" evidence="8">
    <location>
        <position position="142"/>
    </location>
    <ligand>
        <name>Mn(2+)</name>
        <dbReference type="ChEBI" id="CHEBI:29035"/>
    </ligand>
</feature>
<feature type="binding site" evidence="8">
    <location>
        <position position="96"/>
    </location>
    <ligand>
        <name>Mn(2+)</name>
        <dbReference type="ChEBI" id="CHEBI:29035"/>
    </ligand>
</feature>
<evidence type="ECO:0000313" key="11">
    <source>
        <dbReference type="EMBL" id="KAG0482301.1"/>
    </source>
</evidence>
<comment type="subcellular location">
    <subcellularLocation>
        <location evidence="1 9">Secreted</location>
        <location evidence="1 9">Extracellular space</location>
        <location evidence="1 9">Apoplast</location>
    </subcellularLocation>
</comment>
<accession>A0A835QYT0</accession>
<dbReference type="InterPro" id="IPR006045">
    <property type="entry name" value="Cupin_1"/>
</dbReference>
<feature type="binding site" evidence="7">
    <location>
        <position position="98"/>
    </location>
    <ligand>
        <name>oxalate</name>
        <dbReference type="ChEBI" id="CHEBI:30623"/>
    </ligand>
</feature>
<feature type="binding site" evidence="8">
    <location>
        <position position="98"/>
    </location>
    <ligand>
        <name>Mn(2+)</name>
        <dbReference type="ChEBI" id="CHEBI:29035"/>
    </ligand>
</feature>
<evidence type="ECO:0000256" key="4">
    <source>
        <dbReference type="ARBA" id="ARBA00022525"/>
    </source>
</evidence>
<dbReference type="OrthoDB" id="1546383at2759"/>
<evidence type="ECO:0000256" key="5">
    <source>
        <dbReference type="ARBA" id="ARBA00022723"/>
    </source>
</evidence>
<dbReference type="Pfam" id="PF00190">
    <property type="entry name" value="Cupin_1"/>
    <property type="match status" value="1"/>
</dbReference>
<organism evidence="11 12">
    <name type="scientific">Vanilla planifolia</name>
    <name type="common">Vanilla</name>
    <dbReference type="NCBI Taxonomy" id="51239"/>
    <lineage>
        <taxon>Eukaryota</taxon>
        <taxon>Viridiplantae</taxon>
        <taxon>Streptophyta</taxon>
        <taxon>Embryophyta</taxon>
        <taxon>Tracheophyta</taxon>
        <taxon>Spermatophyta</taxon>
        <taxon>Magnoliopsida</taxon>
        <taxon>Liliopsida</taxon>
        <taxon>Asparagales</taxon>
        <taxon>Orchidaceae</taxon>
        <taxon>Vanilloideae</taxon>
        <taxon>Vanilleae</taxon>
        <taxon>Vanilla</taxon>
    </lineage>
</organism>
<reference evidence="11 12" key="1">
    <citation type="journal article" date="2020" name="Nat. Food">
        <title>A phased Vanilla planifolia genome enables genetic improvement of flavour and production.</title>
        <authorList>
            <person name="Hasing T."/>
            <person name="Tang H."/>
            <person name="Brym M."/>
            <person name="Khazi F."/>
            <person name="Huang T."/>
            <person name="Chambers A.H."/>
        </authorList>
    </citation>
    <scope>NUCLEOTIDE SEQUENCE [LARGE SCALE GENOMIC DNA]</scope>
    <source>
        <tissue evidence="11">Leaf</tissue>
    </source>
</reference>
<evidence type="ECO:0000256" key="3">
    <source>
        <dbReference type="ARBA" id="ARBA00022523"/>
    </source>
</evidence>